<keyword evidence="3" id="KW-1185">Reference proteome</keyword>
<name>W0F2D7_9BACT</name>
<dbReference type="PROSITE" id="PS51257">
    <property type="entry name" value="PROKAR_LIPOPROTEIN"/>
    <property type="match status" value="1"/>
</dbReference>
<dbReference type="STRING" id="929713.NIASO_10735"/>
<reference evidence="2 3" key="1">
    <citation type="submission" date="2013-12" db="EMBL/GenBank/DDBJ databases">
        <authorList>
            <consortium name="DOE Joint Genome Institute"/>
            <person name="Eisen J."/>
            <person name="Huntemann M."/>
            <person name="Han J."/>
            <person name="Chen A."/>
            <person name="Kyrpides N."/>
            <person name="Mavromatis K."/>
            <person name="Markowitz V."/>
            <person name="Palaniappan K."/>
            <person name="Ivanova N."/>
            <person name="Schaumberg A."/>
            <person name="Pati A."/>
            <person name="Liolios K."/>
            <person name="Nordberg H.P."/>
            <person name="Cantor M.N."/>
            <person name="Hua S.X."/>
            <person name="Woyke T."/>
        </authorList>
    </citation>
    <scope>NUCLEOTIDE SEQUENCE [LARGE SCALE GENOMIC DNA]</scope>
    <source>
        <strain evidence="3">DSM 19437</strain>
    </source>
</reference>
<gene>
    <name evidence="2" type="ORF">NIASO_10735</name>
</gene>
<evidence type="ECO:0000313" key="2">
    <source>
        <dbReference type="EMBL" id="AHF15501.1"/>
    </source>
</evidence>
<feature type="signal peptide" evidence="1">
    <location>
        <begin position="1"/>
        <end position="22"/>
    </location>
</feature>
<evidence type="ECO:0008006" key="4">
    <source>
        <dbReference type="Google" id="ProtNLM"/>
    </source>
</evidence>
<sequence>MKRLLFSAAVALSLIFSGCDSLQSVGGGLSQLQMAAGLREALTQGLFSGFEAFANPNQGNPLVRFAFPGDAAKIENTLRNLGLSSVVNSMTAKFTNAMGQAVVEAKPVFLSAVKNMSITDAASLLLTTNRHAATEYFKAQMSPELMNRFRPIVANTVRTNGADADYQKLVRAYNAIPFLSKKLEPNLNEFIAGRAIDALFLSVANEEEKIRTNLAFRKTALLQTVFGYADQQMRAGNGGFRPR</sequence>
<evidence type="ECO:0000256" key="1">
    <source>
        <dbReference type="SAM" id="SignalP"/>
    </source>
</evidence>
<dbReference type="AlphaFoldDB" id="W0F2D7"/>
<dbReference type="KEGG" id="nso:NIASO_10735"/>
<evidence type="ECO:0000313" key="3">
    <source>
        <dbReference type="Proteomes" id="UP000003586"/>
    </source>
</evidence>
<dbReference type="Proteomes" id="UP000003586">
    <property type="component" value="Chromosome"/>
</dbReference>
<dbReference type="InterPro" id="IPR025245">
    <property type="entry name" value="DUF4197"/>
</dbReference>
<dbReference type="HOGENOM" id="CLU_085032_1_0_10"/>
<accession>W0F2D7</accession>
<protein>
    <recommendedName>
        <fullName evidence="4">DUF4197 domain-containing protein</fullName>
    </recommendedName>
</protein>
<organism evidence="2 3">
    <name type="scientific">Niabella soli DSM 19437</name>
    <dbReference type="NCBI Taxonomy" id="929713"/>
    <lineage>
        <taxon>Bacteria</taxon>
        <taxon>Pseudomonadati</taxon>
        <taxon>Bacteroidota</taxon>
        <taxon>Chitinophagia</taxon>
        <taxon>Chitinophagales</taxon>
        <taxon>Chitinophagaceae</taxon>
        <taxon>Niabella</taxon>
    </lineage>
</organism>
<dbReference type="EMBL" id="CP007035">
    <property type="protein sequence ID" value="AHF15501.1"/>
    <property type="molecule type" value="Genomic_DNA"/>
</dbReference>
<dbReference type="Pfam" id="PF13852">
    <property type="entry name" value="DUF4197"/>
    <property type="match status" value="1"/>
</dbReference>
<proteinExistence type="predicted"/>
<dbReference type="eggNOG" id="ENOG502Z7PK">
    <property type="taxonomic scope" value="Bacteria"/>
</dbReference>
<feature type="chain" id="PRO_5004787946" description="DUF4197 domain-containing protein" evidence="1">
    <location>
        <begin position="23"/>
        <end position="243"/>
    </location>
</feature>
<dbReference type="RefSeq" id="WP_008585459.1">
    <property type="nucleotide sequence ID" value="NZ_CP007035.1"/>
</dbReference>
<keyword evidence="1" id="KW-0732">Signal</keyword>